<protein>
    <submittedName>
        <fullName evidence="3">Uncharacterized protein</fullName>
    </submittedName>
</protein>
<evidence type="ECO:0000313" key="3">
    <source>
        <dbReference type="EMBL" id="CCA69421.1"/>
    </source>
</evidence>
<dbReference type="InParanoid" id="G4TDL7"/>
<dbReference type="OrthoDB" id="3154384at2759"/>
<sequence>MSTERGPYTTLHNLASVVNFLLPIDWAFRPGVCLWLVHLRGNLSRITQSKTTKPWISQFWKRIVDWSLVVIVFLVGISQMAVLANKWVLLDRHQLTPTEYRTYLNVDRGLKFTSVAFGVLLEMNVIVSFIGLKVSQKRMNFVDPIATRLLVAVLPFVLLDLLEYLVFPIYAETHKVNDYDPNSLTLADTIISGVVRVGIIWGLLSTMTIPNVVWGPGVAAAGLGYMPQRPQPPQQAFYQPMWQHSPSIPPPGQRPHSVQYQSPQNPPPTTHQLSTIPHNP</sequence>
<dbReference type="Proteomes" id="UP000007148">
    <property type="component" value="Unassembled WGS sequence"/>
</dbReference>
<accession>G4TDL7</accession>
<gene>
    <name evidence="3" type="ORF">PIIN_03321</name>
</gene>
<dbReference type="HOGENOM" id="CLU_067172_1_0_1"/>
<feature type="transmembrane region" description="Helical" evidence="2">
    <location>
        <begin position="112"/>
        <end position="134"/>
    </location>
</feature>
<name>G4TDL7_SERID</name>
<keyword evidence="2" id="KW-1133">Transmembrane helix</keyword>
<reference evidence="3 4" key="1">
    <citation type="journal article" date="2011" name="PLoS Pathog.">
        <title>Endophytic Life Strategies Decoded by Genome and Transcriptome Analyses of the Mutualistic Root Symbiont Piriformospora indica.</title>
        <authorList>
            <person name="Zuccaro A."/>
            <person name="Lahrmann U."/>
            <person name="Guldener U."/>
            <person name="Langen G."/>
            <person name="Pfiffi S."/>
            <person name="Biedenkopf D."/>
            <person name="Wong P."/>
            <person name="Samans B."/>
            <person name="Grimm C."/>
            <person name="Basiewicz M."/>
            <person name="Murat C."/>
            <person name="Martin F."/>
            <person name="Kogel K.H."/>
        </authorList>
    </citation>
    <scope>NUCLEOTIDE SEQUENCE [LARGE SCALE GENOMIC DNA]</scope>
    <source>
        <strain evidence="3 4">DSM 11827</strain>
    </source>
</reference>
<feature type="region of interest" description="Disordered" evidence="1">
    <location>
        <begin position="236"/>
        <end position="280"/>
    </location>
</feature>
<evidence type="ECO:0000256" key="1">
    <source>
        <dbReference type="SAM" id="MobiDB-lite"/>
    </source>
</evidence>
<organism evidence="3 4">
    <name type="scientific">Serendipita indica (strain DSM 11827)</name>
    <name type="common">Root endophyte fungus</name>
    <name type="synonym">Piriformospora indica</name>
    <dbReference type="NCBI Taxonomy" id="1109443"/>
    <lineage>
        <taxon>Eukaryota</taxon>
        <taxon>Fungi</taxon>
        <taxon>Dikarya</taxon>
        <taxon>Basidiomycota</taxon>
        <taxon>Agaricomycotina</taxon>
        <taxon>Agaricomycetes</taxon>
        <taxon>Sebacinales</taxon>
        <taxon>Serendipitaceae</taxon>
        <taxon>Serendipita</taxon>
    </lineage>
</organism>
<evidence type="ECO:0000313" key="4">
    <source>
        <dbReference type="Proteomes" id="UP000007148"/>
    </source>
</evidence>
<dbReference type="EMBL" id="CAFZ01000054">
    <property type="protein sequence ID" value="CCA69421.1"/>
    <property type="molecule type" value="Genomic_DNA"/>
</dbReference>
<comment type="caution">
    <text evidence="3">The sequence shown here is derived from an EMBL/GenBank/DDBJ whole genome shotgun (WGS) entry which is preliminary data.</text>
</comment>
<feature type="transmembrane region" description="Helical" evidence="2">
    <location>
        <begin position="183"/>
        <end position="204"/>
    </location>
</feature>
<feature type="compositionally biased region" description="Polar residues" evidence="1">
    <location>
        <begin position="236"/>
        <end position="246"/>
    </location>
</feature>
<keyword evidence="2" id="KW-0472">Membrane</keyword>
<evidence type="ECO:0000256" key="2">
    <source>
        <dbReference type="SAM" id="Phobius"/>
    </source>
</evidence>
<feature type="transmembrane region" description="Helical" evidence="2">
    <location>
        <begin position="146"/>
        <end position="171"/>
    </location>
</feature>
<keyword evidence="2" id="KW-0812">Transmembrane</keyword>
<dbReference type="AlphaFoldDB" id="G4TDL7"/>
<feature type="transmembrane region" description="Helical" evidence="2">
    <location>
        <begin position="63"/>
        <end position="84"/>
    </location>
</feature>
<feature type="compositionally biased region" description="Polar residues" evidence="1">
    <location>
        <begin position="270"/>
        <end position="280"/>
    </location>
</feature>
<proteinExistence type="predicted"/>
<keyword evidence="4" id="KW-1185">Reference proteome</keyword>